<comment type="caution">
    <text evidence="1">The sequence shown here is derived from an EMBL/GenBank/DDBJ whole genome shotgun (WGS) entry which is preliminary data.</text>
</comment>
<protein>
    <submittedName>
        <fullName evidence="1">Uncharacterized protein</fullName>
    </submittedName>
</protein>
<evidence type="ECO:0000313" key="2">
    <source>
        <dbReference type="Proteomes" id="UP000276133"/>
    </source>
</evidence>
<sequence>MVVTNDSTLAKSAIYIYLFIYDEQELLQIKIKILLRLVLVKIKSFLRRCTFTVISLSLSNSVGCGQDKPVHYTDGFLRPLDRPAWRPNF</sequence>
<organism evidence="1 2">
    <name type="scientific">Brachionus plicatilis</name>
    <name type="common">Marine rotifer</name>
    <name type="synonym">Brachionus muelleri</name>
    <dbReference type="NCBI Taxonomy" id="10195"/>
    <lineage>
        <taxon>Eukaryota</taxon>
        <taxon>Metazoa</taxon>
        <taxon>Spiralia</taxon>
        <taxon>Gnathifera</taxon>
        <taxon>Rotifera</taxon>
        <taxon>Eurotatoria</taxon>
        <taxon>Monogononta</taxon>
        <taxon>Pseudotrocha</taxon>
        <taxon>Ploima</taxon>
        <taxon>Brachionidae</taxon>
        <taxon>Brachionus</taxon>
    </lineage>
</organism>
<evidence type="ECO:0000313" key="1">
    <source>
        <dbReference type="EMBL" id="RMZ96985.1"/>
    </source>
</evidence>
<name>A0A3M7PD12_BRAPC</name>
<dbReference type="AlphaFoldDB" id="A0A3M7PD12"/>
<reference evidence="1 2" key="1">
    <citation type="journal article" date="2018" name="Sci. Rep.">
        <title>Genomic signatures of local adaptation to the degree of environmental predictability in rotifers.</title>
        <authorList>
            <person name="Franch-Gras L."/>
            <person name="Hahn C."/>
            <person name="Garcia-Roger E.M."/>
            <person name="Carmona M.J."/>
            <person name="Serra M."/>
            <person name="Gomez A."/>
        </authorList>
    </citation>
    <scope>NUCLEOTIDE SEQUENCE [LARGE SCALE GENOMIC DNA]</scope>
    <source>
        <strain evidence="1">HYR1</strain>
    </source>
</reference>
<keyword evidence="2" id="KW-1185">Reference proteome</keyword>
<accession>A0A3M7PD12</accession>
<dbReference type="Proteomes" id="UP000276133">
    <property type="component" value="Unassembled WGS sequence"/>
</dbReference>
<dbReference type="EMBL" id="REGN01011715">
    <property type="protein sequence ID" value="RMZ96985.1"/>
    <property type="molecule type" value="Genomic_DNA"/>
</dbReference>
<gene>
    <name evidence="1" type="ORF">BpHYR1_049537</name>
</gene>
<proteinExistence type="predicted"/>